<dbReference type="PANTHER" id="PTHR11545:SF3">
    <property type="entry name" value="LARGE RIBOSOMAL SUBUNIT PROTEIN UL13"/>
    <property type="match status" value="1"/>
</dbReference>
<dbReference type="Gramene" id="Ma06_t10340.3">
    <property type="protein sequence ID" value="Ma06_p10340.3"/>
    <property type="gene ID" value="Ma06_g10340"/>
</dbReference>
<dbReference type="Gene3D" id="3.90.1180.10">
    <property type="entry name" value="Ribosomal protein L13"/>
    <property type="match status" value="1"/>
</dbReference>
<comment type="similarity">
    <text evidence="1">Belongs to the universal ribosomal protein uL13 family.</text>
</comment>
<dbReference type="Proteomes" id="UP000012960">
    <property type="component" value="Unplaced"/>
</dbReference>
<dbReference type="GO" id="GO:0006412">
    <property type="term" value="P:translation"/>
    <property type="evidence" value="ECO:0007669"/>
    <property type="project" value="InterPro"/>
</dbReference>
<name>A0A804JEQ9_MUSAM</name>
<evidence type="ECO:0000256" key="2">
    <source>
        <dbReference type="ARBA" id="ARBA00022980"/>
    </source>
</evidence>
<reference evidence="5" key="2">
    <citation type="submission" date="2021-05" db="UniProtKB">
        <authorList>
            <consortium name="EnsemblPlants"/>
        </authorList>
    </citation>
    <scope>IDENTIFICATION</scope>
    <source>
        <strain evidence="5">subsp. malaccensis</strain>
    </source>
</reference>
<dbReference type="SUPFAM" id="SSF52161">
    <property type="entry name" value="Ribosomal protein L13"/>
    <property type="match status" value="1"/>
</dbReference>
<evidence type="ECO:0000256" key="1">
    <source>
        <dbReference type="ARBA" id="ARBA00006227"/>
    </source>
</evidence>
<keyword evidence="2" id="KW-0689">Ribosomal protein</keyword>
<evidence type="ECO:0000256" key="3">
    <source>
        <dbReference type="ARBA" id="ARBA00023274"/>
    </source>
</evidence>
<dbReference type="GO" id="GO:0005840">
    <property type="term" value="C:ribosome"/>
    <property type="evidence" value="ECO:0007669"/>
    <property type="project" value="UniProtKB-KW"/>
</dbReference>
<evidence type="ECO:0000313" key="5">
    <source>
        <dbReference type="EnsemblPlants" id="Ma06_p10340.3"/>
    </source>
</evidence>
<dbReference type="InParanoid" id="A0A804JEQ9"/>
<dbReference type="EnsemblPlants" id="Ma06_t10340.3">
    <property type="protein sequence ID" value="Ma06_p10340.3"/>
    <property type="gene ID" value="Ma06_g10340"/>
</dbReference>
<keyword evidence="3" id="KW-0687">Ribonucleoprotein</keyword>
<protein>
    <submittedName>
        <fullName evidence="4">(wild Malaysian banana) hypothetical protein</fullName>
    </submittedName>
</protein>
<sequence>MIYLYSYLCLLMMIPHKTKGGAAALARLKAHEGVPPPYDKMKRMVISDALKCFNPSIDTACLVGCHLRLDGINMIPLRSDQIGVLKTCWTALRVCYWAQYMGISLMELQRA</sequence>
<dbReference type="AlphaFoldDB" id="A0A804JEQ9"/>
<dbReference type="InterPro" id="IPR036899">
    <property type="entry name" value="Ribosomal_uL13_sf"/>
</dbReference>
<keyword evidence="6" id="KW-1185">Reference proteome</keyword>
<evidence type="ECO:0000313" key="4">
    <source>
        <dbReference type="EMBL" id="CAG1845843.1"/>
    </source>
</evidence>
<reference evidence="4" key="1">
    <citation type="submission" date="2021-03" db="EMBL/GenBank/DDBJ databases">
        <authorList>
            <consortium name="Genoscope - CEA"/>
            <person name="William W."/>
        </authorList>
    </citation>
    <scope>NUCLEOTIDE SEQUENCE</scope>
    <source>
        <strain evidence="4">Doubled-haploid Pahang</strain>
    </source>
</reference>
<dbReference type="EMBL" id="HG996471">
    <property type="protein sequence ID" value="CAG1845843.1"/>
    <property type="molecule type" value="Genomic_DNA"/>
</dbReference>
<proteinExistence type="inferred from homology"/>
<evidence type="ECO:0000313" key="6">
    <source>
        <dbReference type="Proteomes" id="UP000012960"/>
    </source>
</evidence>
<gene>
    <name evidence="4" type="ORF">GSMUA_156380.1</name>
</gene>
<dbReference type="PANTHER" id="PTHR11545">
    <property type="entry name" value="RIBOSOMAL PROTEIN L13"/>
    <property type="match status" value="1"/>
</dbReference>
<accession>A0A804JEQ9</accession>
<dbReference type="GO" id="GO:1990904">
    <property type="term" value="C:ribonucleoprotein complex"/>
    <property type="evidence" value="ECO:0007669"/>
    <property type="project" value="UniProtKB-KW"/>
</dbReference>
<dbReference type="InterPro" id="IPR005822">
    <property type="entry name" value="Ribosomal_uL13"/>
</dbReference>
<organism evidence="5 6">
    <name type="scientific">Musa acuminata subsp. malaccensis</name>
    <name type="common">Wild banana</name>
    <name type="synonym">Musa malaccensis</name>
    <dbReference type="NCBI Taxonomy" id="214687"/>
    <lineage>
        <taxon>Eukaryota</taxon>
        <taxon>Viridiplantae</taxon>
        <taxon>Streptophyta</taxon>
        <taxon>Embryophyta</taxon>
        <taxon>Tracheophyta</taxon>
        <taxon>Spermatophyta</taxon>
        <taxon>Magnoliopsida</taxon>
        <taxon>Liliopsida</taxon>
        <taxon>Zingiberales</taxon>
        <taxon>Musaceae</taxon>
        <taxon>Musa</taxon>
    </lineage>
</organism>
<dbReference type="GO" id="GO:0003735">
    <property type="term" value="F:structural constituent of ribosome"/>
    <property type="evidence" value="ECO:0007669"/>
    <property type="project" value="InterPro"/>
</dbReference>